<dbReference type="RefSeq" id="WP_118225716.1">
    <property type="nucleotide sequence ID" value="NZ_QRIC01000048.1"/>
</dbReference>
<keyword evidence="3" id="KW-1185">Reference proteome</keyword>
<gene>
    <name evidence="2" type="ORF">DW265_14320</name>
</gene>
<dbReference type="Pfam" id="PF00535">
    <property type="entry name" value="Glycos_transf_2"/>
    <property type="match status" value="2"/>
</dbReference>
<evidence type="ECO:0000313" key="3">
    <source>
        <dbReference type="Proteomes" id="UP000284095"/>
    </source>
</evidence>
<dbReference type="GO" id="GO:0016757">
    <property type="term" value="F:glycosyltransferase activity"/>
    <property type="evidence" value="ECO:0007669"/>
    <property type="project" value="UniProtKB-KW"/>
</dbReference>
<dbReference type="InterPro" id="IPR029044">
    <property type="entry name" value="Nucleotide-diphossugar_trans"/>
</dbReference>
<dbReference type="AlphaFoldDB" id="A0A414SNN3"/>
<feature type="domain" description="Glycosyltransferase 2-like" evidence="1">
    <location>
        <begin position="306"/>
        <end position="434"/>
    </location>
</feature>
<evidence type="ECO:0000259" key="1">
    <source>
        <dbReference type="Pfam" id="PF00535"/>
    </source>
</evidence>
<name>A0A414SNN3_9FIRM</name>
<accession>A0A414SNN3</accession>
<reference evidence="2 3" key="1">
    <citation type="submission" date="2018-08" db="EMBL/GenBank/DDBJ databases">
        <title>A genome reference for cultivated species of the human gut microbiota.</title>
        <authorList>
            <person name="Zou Y."/>
            <person name="Xue W."/>
            <person name="Luo G."/>
        </authorList>
    </citation>
    <scope>NUCLEOTIDE SEQUENCE [LARGE SCALE GENOMIC DNA]</scope>
    <source>
        <strain evidence="2 3">AM22-22</strain>
    </source>
</reference>
<dbReference type="PANTHER" id="PTHR43179">
    <property type="entry name" value="RHAMNOSYLTRANSFERASE WBBL"/>
    <property type="match status" value="1"/>
</dbReference>
<feature type="domain" description="Glycosyltransferase 2-like" evidence="1">
    <location>
        <begin position="562"/>
        <end position="740"/>
    </location>
</feature>
<proteinExistence type="predicted"/>
<comment type="caution">
    <text evidence="2">The sequence shown here is derived from an EMBL/GenBank/DDBJ whole genome shotgun (WGS) entry which is preliminary data.</text>
</comment>
<protein>
    <submittedName>
        <fullName evidence="2">Glycosyltransferase family 2 protein</fullName>
    </submittedName>
</protein>
<evidence type="ECO:0000313" key="2">
    <source>
        <dbReference type="EMBL" id="RHG21607.1"/>
    </source>
</evidence>
<dbReference type="InterPro" id="IPR001173">
    <property type="entry name" value="Glyco_trans_2-like"/>
</dbReference>
<keyword evidence="2" id="KW-0808">Transferase</keyword>
<dbReference type="CDD" id="cd04184">
    <property type="entry name" value="GT2_RfbC_Mx_like"/>
    <property type="match status" value="1"/>
</dbReference>
<dbReference type="EMBL" id="QRIC01000048">
    <property type="protein sequence ID" value="RHG21607.1"/>
    <property type="molecule type" value="Genomic_DNA"/>
</dbReference>
<sequence length="832" mass="96340">MNYKYHIDTKIYRIEPYENYVRITGWGFDVNNQNVSFVVKMNGENVEYEMKSIKRLDVEKKYSRKYNVPVKSGFNIKACWPKDREELEKLELFVKSGEKINKICSLNKKEIDKIKDDSTIAYNLDYVRINNAKILVGGWTISDWGTDYVKISILDENKKEIIDDVKLTRMSRKDLVEVGFVEEKDIECGFTIEFPYEEEKTYYLSIADKKKRKRIELKPEVIRRNNKVEARRGFAKQLVKCINKKNIEKGINHIRKHGVKGLKEYIVSRVNASAMPYGEWFELNKPTKEELEKQKKVEFEFEPKISIIVPTYKTPINFLREMIDSVVDQTYSNWELCIADGSEGDAAVEAELEKYAKQDDRIKYILLEKNEGISGNTNAALELATGEYVGLFDHDDILAPNALYEVVKALQEKEYDILYTDEDKITGDGKEHNDPNFKPDFSMDLFCSHNYITHFFVVKTNIIKEIGGFRPEYDGSQDYDLMFRCIESADSIKHIPMILYHWRIHMNSVAGDPASKMYAYDAGKRAIEDHFKRIGVKAKVEHTGLWGMYHVIYETPGNPLVSIIIPNKDHTDDLDKCVKSIINKSEYKNIEFIIVENNSTEDKTFAYYEKLQKEYENVKIVKWEEGFNYSAINNYGVSFAKGEYLLFLNNDTEMITPTAINELLGCCMREDVGVVGAKLLYSDDTVQHAGVVVGFGGYAGHVNIGIRRDDYGYMVRAQINCNYSAVTAACMITKKELFEQVGGFDEQFVVACNDVDYCLKVRETGKWVVFNAFSEWYHYESKSRGYEDTPEKLKRFEGEVAKFQKKWPEILKKGDPFYNPNFPIDKAPFTLG</sequence>
<dbReference type="Gene3D" id="3.90.550.10">
    <property type="entry name" value="Spore Coat Polysaccharide Biosynthesis Protein SpsA, Chain A"/>
    <property type="match status" value="2"/>
</dbReference>
<dbReference type="SUPFAM" id="SSF53448">
    <property type="entry name" value="Nucleotide-diphospho-sugar transferases"/>
    <property type="match status" value="2"/>
</dbReference>
<dbReference type="PANTHER" id="PTHR43179:SF7">
    <property type="entry name" value="RHAMNOSYLTRANSFERASE WBBL"/>
    <property type="match status" value="1"/>
</dbReference>
<dbReference type="Proteomes" id="UP000284095">
    <property type="component" value="Unassembled WGS sequence"/>
</dbReference>
<dbReference type="CDD" id="cd04186">
    <property type="entry name" value="GT_2_like_c"/>
    <property type="match status" value="1"/>
</dbReference>
<organism evidence="2 3">
    <name type="scientific">Dorea longicatena</name>
    <dbReference type="NCBI Taxonomy" id="88431"/>
    <lineage>
        <taxon>Bacteria</taxon>
        <taxon>Bacillati</taxon>
        <taxon>Bacillota</taxon>
        <taxon>Clostridia</taxon>
        <taxon>Lachnospirales</taxon>
        <taxon>Lachnospiraceae</taxon>
        <taxon>Dorea</taxon>
    </lineage>
</organism>